<sequence>MEGLPQEYYPWPFHFPSILIDASLLRESFDQQMVIWGSYSFSGPLHYDQSCHGSMSVQHIGRKRWWLWAPWEVEHDNGTRYDALTRFTAILNPNEILVYAPAWYHQTETLDNALSIATVFFLKDPPFNGRLPDHFRSPRGFEACADALGGWRWRDRAWDPLLAKAHKDPKVFARAEAFVRCMLEQGPEEEGVCVTPTVEEIAERLKLEEKREEGM</sequence>
<organism evidence="1">
    <name type="scientific">Lotharella oceanica</name>
    <dbReference type="NCBI Taxonomy" id="641309"/>
    <lineage>
        <taxon>Eukaryota</taxon>
        <taxon>Sar</taxon>
        <taxon>Rhizaria</taxon>
        <taxon>Cercozoa</taxon>
        <taxon>Chlorarachniophyceae</taxon>
        <taxon>Lotharella</taxon>
    </lineage>
</organism>
<gene>
    <name evidence="1" type="ORF">LSP00402_LOCUS16474</name>
</gene>
<evidence type="ECO:0000313" key="1">
    <source>
        <dbReference type="EMBL" id="CAD9772484.1"/>
    </source>
</evidence>
<dbReference type="Gene3D" id="2.60.120.650">
    <property type="entry name" value="Cupin"/>
    <property type="match status" value="1"/>
</dbReference>
<protein>
    <recommendedName>
        <fullName evidence="2">JmjC domain-containing protein</fullName>
    </recommendedName>
</protein>
<name>A0A7S2XF47_9EUKA</name>
<evidence type="ECO:0008006" key="2">
    <source>
        <dbReference type="Google" id="ProtNLM"/>
    </source>
</evidence>
<dbReference type="SUPFAM" id="SSF51197">
    <property type="entry name" value="Clavaminate synthase-like"/>
    <property type="match status" value="1"/>
</dbReference>
<accession>A0A7S2XF47</accession>
<dbReference type="EMBL" id="HBHP01026543">
    <property type="protein sequence ID" value="CAD9772484.1"/>
    <property type="molecule type" value="Transcribed_RNA"/>
</dbReference>
<reference evidence="1" key="1">
    <citation type="submission" date="2021-01" db="EMBL/GenBank/DDBJ databases">
        <authorList>
            <person name="Corre E."/>
            <person name="Pelletier E."/>
            <person name="Niang G."/>
            <person name="Scheremetjew M."/>
            <person name="Finn R."/>
            <person name="Kale V."/>
            <person name="Holt S."/>
            <person name="Cochrane G."/>
            <person name="Meng A."/>
            <person name="Brown T."/>
            <person name="Cohen L."/>
        </authorList>
    </citation>
    <scope>NUCLEOTIDE SEQUENCE</scope>
    <source>
        <strain evidence="1">CCMP622</strain>
    </source>
</reference>
<dbReference type="AlphaFoldDB" id="A0A7S2XF47"/>
<proteinExistence type="predicted"/>